<feature type="compositionally biased region" description="Polar residues" evidence="1">
    <location>
        <begin position="63"/>
        <end position="73"/>
    </location>
</feature>
<sequence length="308" mass="32431">MRPSLIILLAVGSVAALPQHIWEDSDASASKSPSPHPPLPTMFTISTPAPINPEKPDIPLLSPRSTTNESAGTSKRGLAYKADNVLAAWSGKPVSWAYNWGVSHGAMPSNIAFIPMVWCPTGTTVDSWKSTASSAIASGSRALLSFNEPDNSGQCGISYAQAASTYQQYMNPFKGKATLISPSVSNSVVSGQGLTYLENFLKACNGKCNIDAVGFHWYGDAGNAANDLKAYVNKCIALAKKYGISSVWLTEFGLTNASAQQQADFLHSVLPWLDSNGAVGGYAYFLCADGSLMTGTSISSPLGQAYAS</sequence>
<name>A0ABR3X6K1_9EURO</name>
<evidence type="ECO:0000256" key="1">
    <source>
        <dbReference type="SAM" id="MobiDB-lite"/>
    </source>
</evidence>
<dbReference type="EMBL" id="JAVDPF010000028">
    <property type="protein sequence ID" value="KAL1871275.1"/>
    <property type="molecule type" value="Genomic_DNA"/>
</dbReference>
<accession>A0ABR3X6K1</accession>
<gene>
    <name evidence="4" type="ORF">Plec18167_007209</name>
</gene>
<dbReference type="InterPro" id="IPR053183">
    <property type="entry name" value="ASL1"/>
</dbReference>
<dbReference type="Pfam" id="PF11790">
    <property type="entry name" value="Glyco_hydro_cc"/>
    <property type="match status" value="1"/>
</dbReference>
<feature type="region of interest" description="Disordered" evidence="1">
    <location>
        <begin position="54"/>
        <end position="74"/>
    </location>
</feature>
<reference evidence="4 5" key="1">
    <citation type="journal article" date="2024" name="IMA Fungus">
        <title>IMA Genome - F19 : A genome assembly and annotation guide to empower mycologists, including annotated draft genome sequences of Ceratocystis pirilliformis, Diaporthe australafricana, Fusarium ophioides, Paecilomyces lecythidis, and Sporothrix stenoceras.</title>
        <authorList>
            <person name="Aylward J."/>
            <person name="Wilson A.M."/>
            <person name="Visagie C.M."/>
            <person name="Spraker J."/>
            <person name="Barnes I."/>
            <person name="Buitendag C."/>
            <person name="Ceriani C."/>
            <person name="Del Mar Angel L."/>
            <person name="du Plessis D."/>
            <person name="Fuchs T."/>
            <person name="Gasser K."/>
            <person name="Kramer D."/>
            <person name="Li W."/>
            <person name="Munsamy K."/>
            <person name="Piso A."/>
            <person name="Price J.L."/>
            <person name="Sonnekus B."/>
            <person name="Thomas C."/>
            <person name="van der Nest A."/>
            <person name="van Dijk A."/>
            <person name="van Heerden A."/>
            <person name="van Vuuren N."/>
            <person name="Yilmaz N."/>
            <person name="Duong T.A."/>
            <person name="van der Merwe N.A."/>
            <person name="Wingfield M.J."/>
            <person name="Wingfield B.D."/>
        </authorList>
    </citation>
    <scope>NUCLEOTIDE SEQUENCE [LARGE SCALE GENOMIC DNA]</scope>
    <source>
        <strain evidence="4 5">CMW 18167</strain>
    </source>
</reference>
<feature type="domain" description="Asl1-like glycosyl hydrolase catalytic" evidence="3">
    <location>
        <begin position="77"/>
        <end position="306"/>
    </location>
</feature>
<keyword evidence="2" id="KW-0732">Signal</keyword>
<dbReference type="Gene3D" id="3.20.20.80">
    <property type="entry name" value="Glycosidases"/>
    <property type="match status" value="1"/>
</dbReference>
<protein>
    <recommendedName>
        <fullName evidence="3">Asl1-like glycosyl hydrolase catalytic domain-containing protein</fullName>
    </recommendedName>
</protein>
<evidence type="ECO:0000313" key="4">
    <source>
        <dbReference type="EMBL" id="KAL1871275.1"/>
    </source>
</evidence>
<dbReference type="SUPFAM" id="SSF51445">
    <property type="entry name" value="(Trans)glycosidases"/>
    <property type="match status" value="1"/>
</dbReference>
<feature type="signal peptide" evidence="2">
    <location>
        <begin position="1"/>
        <end position="16"/>
    </location>
</feature>
<evidence type="ECO:0000256" key="2">
    <source>
        <dbReference type="SAM" id="SignalP"/>
    </source>
</evidence>
<evidence type="ECO:0000313" key="5">
    <source>
        <dbReference type="Proteomes" id="UP001583193"/>
    </source>
</evidence>
<keyword evidence="5" id="KW-1185">Reference proteome</keyword>
<comment type="caution">
    <text evidence="4">The sequence shown here is derived from an EMBL/GenBank/DDBJ whole genome shotgun (WGS) entry which is preliminary data.</text>
</comment>
<dbReference type="InterPro" id="IPR024655">
    <property type="entry name" value="Asl1_glyco_hydro_catalytic"/>
</dbReference>
<organism evidence="4 5">
    <name type="scientific">Paecilomyces lecythidis</name>
    <dbReference type="NCBI Taxonomy" id="3004212"/>
    <lineage>
        <taxon>Eukaryota</taxon>
        <taxon>Fungi</taxon>
        <taxon>Dikarya</taxon>
        <taxon>Ascomycota</taxon>
        <taxon>Pezizomycotina</taxon>
        <taxon>Eurotiomycetes</taxon>
        <taxon>Eurotiomycetidae</taxon>
        <taxon>Eurotiales</taxon>
        <taxon>Thermoascaceae</taxon>
        <taxon>Paecilomyces</taxon>
    </lineage>
</organism>
<evidence type="ECO:0000259" key="3">
    <source>
        <dbReference type="Pfam" id="PF11790"/>
    </source>
</evidence>
<feature type="chain" id="PRO_5046106592" description="Asl1-like glycosyl hydrolase catalytic domain-containing protein" evidence="2">
    <location>
        <begin position="17"/>
        <end position="308"/>
    </location>
</feature>
<dbReference type="Proteomes" id="UP001583193">
    <property type="component" value="Unassembled WGS sequence"/>
</dbReference>
<dbReference type="InterPro" id="IPR017853">
    <property type="entry name" value="GH"/>
</dbReference>
<dbReference type="PANTHER" id="PTHR34154">
    <property type="entry name" value="ALKALI-SENSITIVE LINKAGE PROTEIN 1"/>
    <property type="match status" value="1"/>
</dbReference>
<proteinExistence type="predicted"/>
<dbReference type="PANTHER" id="PTHR34154:SF10">
    <property type="entry name" value="ASL1-LIKE GLYCOSYL HYDROLASE CATALYTIC DOMAIN-CONTAINING PROTEIN"/>
    <property type="match status" value="1"/>
</dbReference>